<gene>
    <name evidence="7" type="ORF">K469DRAFT_718274</name>
</gene>
<evidence type="ECO:0000256" key="5">
    <source>
        <dbReference type="RuleBase" id="RU367022"/>
    </source>
</evidence>
<dbReference type="InterPro" id="IPR007274">
    <property type="entry name" value="Cop_transporter"/>
</dbReference>
<evidence type="ECO:0000256" key="1">
    <source>
        <dbReference type="ARBA" id="ARBA00004141"/>
    </source>
</evidence>
<dbReference type="OrthoDB" id="73901at2759"/>
<dbReference type="Pfam" id="PF04145">
    <property type="entry name" value="Ctr"/>
    <property type="match status" value="1"/>
</dbReference>
<dbReference type="GO" id="GO:0005375">
    <property type="term" value="F:copper ion transmembrane transporter activity"/>
    <property type="evidence" value="ECO:0007669"/>
    <property type="project" value="UniProtKB-UniRule"/>
</dbReference>
<keyword evidence="6" id="KW-0732">Signal</keyword>
<keyword evidence="2" id="KW-0812">Transmembrane</keyword>
<dbReference type="GO" id="GO:0005886">
    <property type="term" value="C:plasma membrane"/>
    <property type="evidence" value="ECO:0007669"/>
    <property type="project" value="TreeGrafter"/>
</dbReference>
<keyword evidence="5" id="KW-0186">Copper</keyword>
<dbReference type="PANTHER" id="PTHR12483">
    <property type="entry name" value="SOLUTE CARRIER FAMILY 31 COPPER TRANSPORTERS"/>
    <property type="match status" value="1"/>
</dbReference>
<keyword evidence="4 5" id="KW-0472">Membrane</keyword>
<evidence type="ECO:0000256" key="3">
    <source>
        <dbReference type="ARBA" id="ARBA00022989"/>
    </source>
</evidence>
<keyword evidence="5" id="KW-0406">Ion transport</keyword>
<accession>A0A6A6DG38</accession>
<feature type="signal peptide" evidence="6">
    <location>
        <begin position="1"/>
        <end position="18"/>
    </location>
</feature>
<comment type="subcellular location">
    <subcellularLocation>
        <location evidence="1 5">Membrane</location>
        <topology evidence="1 5">Multi-pass membrane protein</topology>
    </subcellularLocation>
</comment>
<evidence type="ECO:0000313" key="7">
    <source>
        <dbReference type="EMBL" id="KAF2178464.1"/>
    </source>
</evidence>
<reference evidence="7" key="1">
    <citation type="journal article" date="2020" name="Stud. Mycol.">
        <title>101 Dothideomycetes genomes: a test case for predicting lifestyles and emergence of pathogens.</title>
        <authorList>
            <person name="Haridas S."/>
            <person name="Albert R."/>
            <person name="Binder M."/>
            <person name="Bloem J."/>
            <person name="Labutti K."/>
            <person name="Salamov A."/>
            <person name="Andreopoulos B."/>
            <person name="Baker S."/>
            <person name="Barry K."/>
            <person name="Bills G."/>
            <person name="Bluhm B."/>
            <person name="Cannon C."/>
            <person name="Castanera R."/>
            <person name="Culley D."/>
            <person name="Daum C."/>
            <person name="Ezra D."/>
            <person name="Gonzalez J."/>
            <person name="Henrissat B."/>
            <person name="Kuo A."/>
            <person name="Liang C."/>
            <person name="Lipzen A."/>
            <person name="Lutzoni F."/>
            <person name="Magnuson J."/>
            <person name="Mondo S."/>
            <person name="Nolan M."/>
            <person name="Ohm R."/>
            <person name="Pangilinan J."/>
            <person name="Park H.-J."/>
            <person name="Ramirez L."/>
            <person name="Alfaro M."/>
            <person name="Sun H."/>
            <person name="Tritt A."/>
            <person name="Yoshinaga Y."/>
            <person name="Zwiers L.-H."/>
            <person name="Turgeon B."/>
            <person name="Goodwin S."/>
            <person name="Spatafora J."/>
            <person name="Crous P."/>
            <person name="Grigoriev I."/>
        </authorList>
    </citation>
    <scope>NUCLEOTIDE SEQUENCE</scope>
    <source>
        <strain evidence="7">CBS 207.26</strain>
    </source>
</reference>
<keyword evidence="5" id="KW-0813">Transport</keyword>
<evidence type="ECO:0000256" key="2">
    <source>
        <dbReference type="ARBA" id="ARBA00022692"/>
    </source>
</evidence>
<dbReference type="AlphaFoldDB" id="A0A6A6DG38"/>
<dbReference type="PANTHER" id="PTHR12483:SF27">
    <property type="entry name" value="COPPER TRANSPORT PROTEIN CTR1"/>
    <property type="match status" value="1"/>
</dbReference>
<organism evidence="7 8">
    <name type="scientific">Zopfia rhizophila CBS 207.26</name>
    <dbReference type="NCBI Taxonomy" id="1314779"/>
    <lineage>
        <taxon>Eukaryota</taxon>
        <taxon>Fungi</taxon>
        <taxon>Dikarya</taxon>
        <taxon>Ascomycota</taxon>
        <taxon>Pezizomycotina</taxon>
        <taxon>Dothideomycetes</taxon>
        <taxon>Dothideomycetes incertae sedis</taxon>
        <taxon>Zopfiaceae</taxon>
        <taxon>Zopfia</taxon>
    </lineage>
</organism>
<protein>
    <recommendedName>
        <fullName evidence="5">Copper transport protein</fullName>
    </recommendedName>
</protein>
<keyword evidence="5" id="KW-0187">Copper transport</keyword>
<feature type="chain" id="PRO_5025429455" description="Copper transport protein" evidence="6">
    <location>
        <begin position="19"/>
        <end position="122"/>
    </location>
</feature>
<keyword evidence="8" id="KW-1185">Reference proteome</keyword>
<keyword evidence="3" id="KW-1133">Transmembrane helix</keyword>
<evidence type="ECO:0000313" key="8">
    <source>
        <dbReference type="Proteomes" id="UP000800200"/>
    </source>
</evidence>
<dbReference type="EMBL" id="ML994675">
    <property type="protein sequence ID" value="KAF2178464.1"/>
    <property type="molecule type" value="Genomic_DNA"/>
</dbReference>
<proteinExistence type="inferred from homology"/>
<sequence length="122" mass="13489">MFLLMLLAVLQRFLLVFTAKMSHKLSAHIQPSYQAEPDRKSGSWIEVGEDVRPAEDLATRLKVSVPRAIARSLLQVLNAAMGFLVMLGVMTLNAGYILALLAGVFLAEFALSWYKHSHPAAH</sequence>
<evidence type="ECO:0000256" key="4">
    <source>
        <dbReference type="ARBA" id="ARBA00023136"/>
    </source>
</evidence>
<evidence type="ECO:0000256" key="6">
    <source>
        <dbReference type="SAM" id="SignalP"/>
    </source>
</evidence>
<comment type="similarity">
    <text evidence="5">Belongs to the copper transporter (Ctr) (TC 1.A.56) family. SLC31A subfamily.</text>
</comment>
<name>A0A6A6DG38_9PEZI</name>
<dbReference type="Proteomes" id="UP000800200">
    <property type="component" value="Unassembled WGS sequence"/>
</dbReference>